<evidence type="ECO:0000256" key="8">
    <source>
        <dbReference type="ARBA" id="ARBA00023054"/>
    </source>
</evidence>
<comment type="subcellular location">
    <subcellularLocation>
        <location evidence="1 12">Cytoplasm</location>
    </subcellularLocation>
</comment>
<comment type="catalytic activity">
    <reaction evidence="10 12">
        <text>tRNA(Val) + L-valine + ATP = L-valyl-tRNA(Val) + AMP + diphosphate</text>
        <dbReference type="Rhea" id="RHEA:10704"/>
        <dbReference type="Rhea" id="RHEA-COMP:9672"/>
        <dbReference type="Rhea" id="RHEA-COMP:9708"/>
        <dbReference type="ChEBI" id="CHEBI:30616"/>
        <dbReference type="ChEBI" id="CHEBI:33019"/>
        <dbReference type="ChEBI" id="CHEBI:57762"/>
        <dbReference type="ChEBI" id="CHEBI:78442"/>
        <dbReference type="ChEBI" id="CHEBI:78537"/>
        <dbReference type="ChEBI" id="CHEBI:456215"/>
        <dbReference type="EC" id="6.1.1.9"/>
    </reaction>
</comment>
<evidence type="ECO:0000259" key="14">
    <source>
        <dbReference type="Pfam" id="PF08264"/>
    </source>
</evidence>
<evidence type="ECO:0000256" key="7">
    <source>
        <dbReference type="ARBA" id="ARBA00022917"/>
    </source>
</evidence>
<dbReference type="EC" id="6.1.1.9" evidence="12"/>
<gene>
    <name evidence="12" type="primary">valS</name>
    <name evidence="16" type="ORF">OP8BY_0899</name>
</gene>
<evidence type="ECO:0000313" key="16">
    <source>
        <dbReference type="EMBL" id="RFT16957.1"/>
    </source>
</evidence>
<feature type="domain" description="Aminoacyl-tRNA synthetase class Ia" evidence="13">
    <location>
        <begin position="20"/>
        <end position="566"/>
    </location>
</feature>
<dbReference type="InterPro" id="IPR014729">
    <property type="entry name" value="Rossmann-like_a/b/a_fold"/>
</dbReference>
<protein>
    <recommendedName>
        <fullName evidence="12">Valine--tRNA ligase</fullName>
        <ecNumber evidence="12">6.1.1.9</ecNumber>
    </recommendedName>
    <alternativeName>
        <fullName evidence="12">Valyl-tRNA synthetase</fullName>
        <shortName evidence="12">ValRS</shortName>
    </alternativeName>
</protein>
<comment type="domain">
    <text evidence="12">The C-terminal coiled-coil domain is crucial for aminoacylation activity.</text>
</comment>
<evidence type="ECO:0000256" key="1">
    <source>
        <dbReference type="ARBA" id="ARBA00004496"/>
    </source>
</evidence>
<comment type="domain">
    <text evidence="12">ValRS has two distinct active sites: one for aminoacylation and one for editing. The misactivated threonine is translocated from the active site to the editing site.</text>
</comment>
<feature type="short sequence motif" description="'KMSKS' region" evidence="12">
    <location>
        <begin position="527"/>
        <end position="531"/>
    </location>
</feature>
<dbReference type="Gene3D" id="1.10.287.380">
    <property type="entry name" value="Valyl-tRNA synthetase, C-terminal domain"/>
    <property type="match status" value="1"/>
</dbReference>
<feature type="domain" description="Methionyl/Valyl/Leucyl/Isoleucyl-tRNA synthetase anticodon-binding" evidence="14">
    <location>
        <begin position="608"/>
        <end position="747"/>
    </location>
</feature>
<feature type="binding site" evidence="12">
    <location>
        <position position="530"/>
    </location>
    <ligand>
        <name>ATP</name>
        <dbReference type="ChEBI" id="CHEBI:30616"/>
    </ligand>
</feature>
<dbReference type="Pfam" id="PF10458">
    <property type="entry name" value="Val_tRNA-synt_C"/>
    <property type="match status" value="1"/>
</dbReference>
<keyword evidence="9 12" id="KW-0030">Aminoacyl-tRNA synthetase</keyword>
<name>A0A3E2BQN6_9BACT</name>
<evidence type="ECO:0000256" key="2">
    <source>
        <dbReference type="ARBA" id="ARBA00011245"/>
    </source>
</evidence>
<dbReference type="AlphaFoldDB" id="A0A3E2BQN6"/>
<dbReference type="Gene3D" id="3.40.50.620">
    <property type="entry name" value="HUPs"/>
    <property type="match status" value="2"/>
</dbReference>
<dbReference type="FunFam" id="3.40.50.620:FF:000098">
    <property type="entry name" value="Valine--tRNA ligase"/>
    <property type="match status" value="1"/>
</dbReference>
<dbReference type="SUPFAM" id="SSF52374">
    <property type="entry name" value="Nucleotidylyl transferase"/>
    <property type="match status" value="1"/>
</dbReference>
<evidence type="ECO:0000256" key="12">
    <source>
        <dbReference type="HAMAP-Rule" id="MF_02004"/>
    </source>
</evidence>
<evidence type="ECO:0000259" key="15">
    <source>
        <dbReference type="Pfam" id="PF10458"/>
    </source>
</evidence>
<dbReference type="PANTHER" id="PTHR11946">
    <property type="entry name" value="VALYL-TRNA SYNTHETASES"/>
    <property type="match status" value="1"/>
</dbReference>
<dbReference type="InterPro" id="IPR037118">
    <property type="entry name" value="Val-tRNA_synth_C_sf"/>
</dbReference>
<evidence type="ECO:0000256" key="11">
    <source>
        <dbReference type="ARBA" id="ARBA00060830"/>
    </source>
</evidence>
<dbReference type="GO" id="GO:0006438">
    <property type="term" value="P:valyl-tRNA aminoacylation"/>
    <property type="evidence" value="ECO:0007669"/>
    <property type="project" value="UniProtKB-UniRule"/>
</dbReference>
<keyword evidence="4 12" id="KW-0436">Ligase</keyword>
<comment type="caution">
    <text evidence="16">The sequence shown here is derived from an EMBL/GenBank/DDBJ whole genome shotgun (WGS) entry which is preliminary data.</text>
</comment>
<dbReference type="PRINTS" id="PR00986">
    <property type="entry name" value="TRNASYNTHVAL"/>
</dbReference>
<keyword evidence="3 12" id="KW-0963">Cytoplasm</keyword>
<evidence type="ECO:0000256" key="4">
    <source>
        <dbReference type="ARBA" id="ARBA00022598"/>
    </source>
</evidence>
<dbReference type="Pfam" id="PF00133">
    <property type="entry name" value="tRNA-synt_1"/>
    <property type="match status" value="1"/>
</dbReference>
<dbReference type="GO" id="GO:0002161">
    <property type="term" value="F:aminoacyl-tRNA deacylase activity"/>
    <property type="evidence" value="ECO:0007669"/>
    <property type="project" value="InterPro"/>
</dbReference>
<feature type="coiled-coil region" evidence="12">
    <location>
        <begin position="800"/>
        <end position="869"/>
    </location>
</feature>
<organism evidence="16 17">
    <name type="scientific">Candidatus Saccharicenans subterraneus</name>
    <dbReference type="NCBI Taxonomy" id="2508984"/>
    <lineage>
        <taxon>Bacteria</taxon>
        <taxon>Candidatus Aminicenantota</taxon>
        <taxon>Candidatus Aminicenantia</taxon>
        <taxon>Candidatus Aminicenantales</taxon>
        <taxon>Candidatus Saccharicenantaceae</taxon>
        <taxon>Candidatus Saccharicenans</taxon>
    </lineage>
</organism>
<dbReference type="NCBIfam" id="NF004349">
    <property type="entry name" value="PRK05729.1"/>
    <property type="match status" value="1"/>
</dbReference>
<dbReference type="GO" id="GO:0005524">
    <property type="term" value="F:ATP binding"/>
    <property type="evidence" value="ECO:0007669"/>
    <property type="project" value="UniProtKB-UniRule"/>
</dbReference>
<dbReference type="CDD" id="cd07962">
    <property type="entry name" value="Anticodon_Ia_Val"/>
    <property type="match status" value="1"/>
</dbReference>
<dbReference type="FunFam" id="3.40.50.620:FF:000032">
    <property type="entry name" value="Valine--tRNA ligase"/>
    <property type="match status" value="1"/>
</dbReference>
<feature type="short sequence motif" description="'HIGH' region" evidence="12">
    <location>
        <begin position="48"/>
        <end position="58"/>
    </location>
</feature>
<accession>A0A3E2BQN6</accession>
<dbReference type="EMBL" id="QUAH01000001">
    <property type="protein sequence ID" value="RFT16957.1"/>
    <property type="molecule type" value="Genomic_DNA"/>
</dbReference>
<dbReference type="FunFam" id="1.10.287.380:FF:000001">
    <property type="entry name" value="Valine--tRNA ligase"/>
    <property type="match status" value="1"/>
</dbReference>
<comment type="function">
    <text evidence="12">Catalyzes the attachment of valine to tRNA(Val). As ValRS can inadvertently accommodate and process structurally similar amino acids such as threonine, to avoid such errors, it has a 'posttransfer' editing activity that hydrolyzes mischarged Thr-tRNA(Val) in a tRNA-dependent manner.</text>
</comment>
<dbReference type="InterPro" id="IPR033705">
    <property type="entry name" value="Anticodon_Ia_Val"/>
</dbReference>
<proteinExistence type="inferred from homology"/>
<dbReference type="InterPro" id="IPR009080">
    <property type="entry name" value="tRNAsynth_Ia_anticodon-bd"/>
</dbReference>
<evidence type="ECO:0000259" key="13">
    <source>
        <dbReference type="Pfam" id="PF00133"/>
    </source>
</evidence>
<comment type="similarity">
    <text evidence="11 12">Belongs to the class-I aminoacyl-tRNA synthetase family. ValS type 1 subfamily.</text>
</comment>
<dbReference type="NCBIfam" id="TIGR00422">
    <property type="entry name" value="valS"/>
    <property type="match status" value="1"/>
</dbReference>
<keyword evidence="6 12" id="KW-0067">ATP-binding</keyword>
<dbReference type="InterPro" id="IPR019499">
    <property type="entry name" value="Val-tRNA_synth_tRNA-bd"/>
</dbReference>
<dbReference type="FunFam" id="1.10.730.10:FF:000014">
    <property type="entry name" value="Valine--tRNA ligase"/>
    <property type="match status" value="1"/>
</dbReference>
<evidence type="ECO:0000256" key="5">
    <source>
        <dbReference type="ARBA" id="ARBA00022741"/>
    </source>
</evidence>
<dbReference type="Pfam" id="PF08264">
    <property type="entry name" value="Anticodon_1"/>
    <property type="match status" value="1"/>
</dbReference>
<evidence type="ECO:0000256" key="9">
    <source>
        <dbReference type="ARBA" id="ARBA00023146"/>
    </source>
</evidence>
<keyword evidence="8 12" id="KW-0175">Coiled coil</keyword>
<dbReference type="InterPro" id="IPR002300">
    <property type="entry name" value="aa-tRNA-synth_Ia"/>
</dbReference>
<dbReference type="GO" id="GO:0005829">
    <property type="term" value="C:cytosol"/>
    <property type="evidence" value="ECO:0007669"/>
    <property type="project" value="TreeGrafter"/>
</dbReference>
<keyword evidence="5 12" id="KW-0547">Nucleotide-binding</keyword>
<dbReference type="GO" id="GO:0004832">
    <property type="term" value="F:valine-tRNA ligase activity"/>
    <property type="evidence" value="ECO:0007669"/>
    <property type="project" value="UniProtKB-UniRule"/>
</dbReference>
<dbReference type="InterPro" id="IPR001412">
    <property type="entry name" value="aa-tRNA-synth_I_CS"/>
</dbReference>
<dbReference type="Proteomes" id="UP000257323">
    <property type="component" value="Unassembled WGS sequence"/>
</dbReference>
<dbReference type="PROSITE" id="PS00178">
    <property type="entry name" value="AA_TRNA_LIGASE_I"/>
    <property type="match status" value="1"/>
</dbReference>
<dbReference type="Gene3D" id="3.90.740.10">
    <property type="entry name" value="Valyl/Leucyl/Isoleucyl-tRNA synthetase, editing domain"/>
    <property type="match status" value="1"/>
</dbReference>
<dbReference type="InterPro" id="IPR010978">
    <property type="entry name" value="tRNA-bd_arm"/>
</dbReference>
<evidence type="ECO:0000256" key="3">
    <source>
        <dbReference type="ARBA" id="ARBA00022490"/>
    </source>
</evidence>
<dbReference type="PANTHER" id="PTHR11946:SF93">
    <property type="entry name" value="VALINE--TRNA LIGASE, CHLOROPLASTIC_MITOCHONDRIAL 2"/>
    <property type="match status" value="1"/>
</dbReference>
<reference evidence="16 17" key="1">
    <citation type="submission" date="2018-08" db="EMBL/GenBank/DDBJ databases">
        <title>Genome analysis of the thermophilic bacterium of the candidate phylum Aminicenantes from deep subsurface aquifer revealed its physiology and ecological role.</title>
        <authorList>
            <person name="Kadnikov V.V."/>
            <person name="Mardanov A.V."/>
            <person name="Beletsky A.V."/>
            <person name="Karnachuk O.V."/>
            <person name="Ravin N.V."/>
        </authorList>
    </citation>
    <scope>NUCLEOTIDE SEQUENCE [LARGE SCALE GENOMIC DNA]</scope>
    <source>
        <strain evidence="16">BY38</strain>
    </source>
</reference>
<dbReference type="HAMAP" id="MF_02004">
    <property type="entry name" value="Val_tRNA_synth_type1"/>
    <property type="match status" value="1"/>
</dbReference>
<sequence length="874" mass="102047">MRQKKLLEKAYDPKPVEDRWSRFWLDEKLFVADVHSPRPKFSMVLPPPNVTGVLHMGHALCFTLPDIIVRWKRMQGYNTMWLPGTDHASIAVHNVIEQSLAEKGLSRDKIGREEFLKVAWEWKKKYGGVIIDQLKRLGCSLDWSRERFTMDEGFSRAVKYVFVSLYREGLIYRDYYLVNRCPRCQTVLSDIEIEHRELQGKLWYIKYPIPGSDDGIVVATTRPETMLGDTAVAVHPEDERYLKYHGKKVLLPLQNRLIPVITDERVEKDFGTGAVKVTPAHDPVDFELGKKHGLEQVIVIDGSGRMTEAAGKDFQGLDRFACRQKVVEKLKELGLLVRTEDYTHAVGHCYRCKTVIEPHLSWQWFVKIEPLAREAIRVVEEKKIVFIPENWTRTYFEWMYKIHDWCISRQLWWGHRIPAYYCQNCQHLMVEMEDPAACEKCGGPVRQDEDVLDTWFSSALWPFATLGWPEQTEDLKVFYPTDLMATGFDIIFFWVARMIMMGLKFMKDIPFREVFINGLVRDMKRRKMSKSEGNIIDPLEMIEKYGTDALRFTLSSLAVPGMDIALSEERMAGYRAFANKIWNASRFVLMNLDEEALTPDPDKLSLPNRWIRSRLARVGRQLDESLREYKFYEASEAIYHFIWHEFCDWYLEFIKPELREGNRNTRAVMEETLEKILRLLHPFMPYITEEIWHHLPGTGRSLLEAEWPEFPATWLDDEAEATMKFLQDVISEVRTIRAENRVPVKDKVNLWLAGGEHSRSVAEPYQAAIKLLAGVEKIEYVEVLPQDKKLLKGLAGTTEIGLLVARAIDLEQEKERLEKELSKIQDDIDRLEVRLNNPDFVAKAPAAVVEEHRKRLEELRLKRTALEKSRRELH</sequence>
<dbReference type="Gene3D" id="1.10.730.10">
    <property type="entry name" value="Isoleucyl-tRNA Synthetase, Domain 1"/>
    <property type="match status" value="1"/>
</dbReference>
<evidence type="ECO:0000256" key="6">
    <source>
        <dbReference type="ARBA" id="ARBA00022840"/>
    </source>
</evidence>
<keyword evidence="7 12" id="KW-0648">Protein biosynthesis</keyword>
<dbReference type="SUPFAM" id="SSF46589">
    <property type="entry name" value="tRNA-binding arm"/>
    <property type="match status" value="1"/>
</dbReference>
<dbReference type="InterPro" id="IPR002303">
    <property type="entry name" value="Valyl-tRNA_ligase"/>
</dbReference>
<comment type="subunit">
    <text evidence="2 12">Monomer.</text>
</comment>
<dbReference type="InterPro" id="IPR013155">
    <property type="entry name" value="M/V/L/I-tRNA-synth_anticd-bd"/>
</dbReference>
<evidence type="ECO:0000256" key="10">
    <source>
        <dbReference type="ARBA" id="ARBA00047552"/>
    </source>
</evidence>
<evidence type="ECO:0000313" key="17">
    <source>
        <dbReference type="Proteomes" id="UP000257323"/>
    </source>
</evidence>
<dbReference type="FunFam" id="3.90.740.10:FF:000005">
    <property type="entry name" value="Valine--tRNA ligase, mitochondrial"/>
    <property type="match status" value="1"/>
</dbReference>
<dbReference type="SUPFAM" id="SSF47323">
    <property type="entry name" value="Anticodon-binding domain of a subclass of class I aminoacyl-tRNA synthetases"/>
    <property type="match status" value="1"/>
</dbReference>
<feature type="domain" description="Valyl-tRNA synthetase tRNA-binding arm" evidence="15">
    <location>
        <begin position="809"/>
        <end position="873"/>
    </location>
</feature>
<dbReference type="InterPro" id="IPR009008">
    <property type="entry name" value="Val/Leu/Ile-tRNA-synth_edit"/>
</dbReference>
<dbReference type="CDD" id="cd00817">
    <property type="entry name" value="ValRS_core"/>
    <property type="match status" value="1"/>
</dbReference>
<dbReference type="SUPFAM" id="SSF50677">
    <property type="entry name" value="ValRS/IleRS/LeuRS editing domain"/>
    <property type="match status" value="1"/>
</dbReference>